<dbReference type="Pfam" id="PF04480">
    <property type="entry name" value="DUF559"/>
    <property type="match status" value="1"/>
</dbReference>
<dbReference type="AlphaFoldDB" id="B8F8Z2"/>
<dbReference type="PANTHER" id="PTHR38590:SF1">
    <property type="entry name" value="BLL0828 PROTEIN"/>
    <property type="match status" value="1"/>
</dbReference>
<dbReference type="CDD" id="cd01038">
    <property type="entry name" value="Endonuclease_DUF559"/>
    <property type="match status" value="1"/>
</dbReference>
<sequence length="116" mass="13612">MKPKAAQSMERAKALRSNMTEAEKKLWQRLRKRQVQGCKFRRQFSIGAYIVDFVCLEKRLIVELDGGQHKQQASYDSVRTAWLEANNFCILRFWNNQVMQNTDEVVQAIFNKLSQA</sequence>
<protein>
    <recommendedName>
        <fullName evidence="1">DUF559 domain-containing protein</fullName>
    </recommendedName>
</protein>
<keyword evidence="3" id="KW-1185">Reference proteome</keyword>
<dbReference type="InterPro" id="IPR047216">
    <property type="entry name" value="Endonuclease_DUF559_bact"/>
</dbReference>
<dbReference type="RefSeq" id="WP_012609464.1">
    <property type="nucleotide sequence ID" value="NC_011768.1"/>
</dbReference>
<dbReference type="eggNOG" id="COG2852">
    <property type="taxonomic scope" value="Bacteria"/>
</dbReference>
<dbReference type="KEGG" id="dal:Dalk_0315"/>
<evidence type="ECO:0000259" key="1">
    <source>
        <dbReference type="Pfam" id="PF04480"/>
    </source>
</evidence>
<evidence type="ECO:0000313" key="3">
    <source>
        <dbReference type="Proteomes" id="UP000000739"/>
    </source>
</evidence>
<dbReference type="SUPFAM" id="SSF52980">
    <property type="entry name" value="Restriction endonuclease-like"/>
    <property type="match status" value="1"/>
</dbReference>
<dbReference type="Gene3D" id="3.40.960.10">
    <property type="entry name" value="VSR Endonuclease"/>
    <property type="match status" value="1"/>
</dbReference>
<dbReference type="EMBL" id="CP001322">
    <property type="protein sequence ID" value="ACL02024.1"/>
    <property type="molecule type" value="Genomic_DNA"/>
</dbReference>
<evidence type="ECO:0000313" key="2">
    <source>
        <dbReference type="EMBL" id="ACL02024.1"/>
    </source>
</evidence>
<dbReference type="HOGENOM" id="CLU_107928_2_0_7"/>
<dbReference type="InterPro" id="IPR011335">
    <property type="entry name" value="Restrct_endonuc-II-like"/>
</dbReference>
<gene>
    <name evidence="2" type="ordered locus">Dalk_0315</name>
</gene>
<accession>B8F8Z2</accession>
<reference evidence="2 3" key="1">
    <citation type="journal article" date="2012" name="Environ. Microbiol.">
        <title>The genome sequence of Desulfatibacillum alkenivorans AK-01: a blueprint for anaerobic alkane oxidation.</title>
        <authorList>
            <person name="Callaghan A.V."/>
            <person name="Morris B.E."/>
            <person name="Pereira I.A."/>
            <person name="McInerney M.J."/>
            <person name="Austin R.N."/>
            <person name="Groves J.T."/>
            <person name="Kukor J.J."/>
            <person name="Suflita J.M."/>
            <person name="Young L.Y."/>
            <person name="Zylstra G.J."/>
            <person name="Wawrik B."/>
        </authorList>
    </citation>
    <scope>NUCLEOTIDE SEQUENCE [LARGE SCALE GENOMIC DNA]</scope>
    <source>
        <strain evidence="2 3">AK-01</strain>
    </source>
</reference>
<name>B8F8Z2_DESAL</name>
<proteinExistence type="predicted"/>
<dbReference type="Proteomes" id="UP000000739">
    <property type="component" value="Chromosome"/>
</dbReference>
<dbReference type="InterPro" id="IPR007569">
    <property type="entry name" value="DUF559"/>
</dbReference>
<dbReference type="PANTHER" id="PTHR38590">
    <property type="entry name" value="BLL0828 PROTEIN"/>
    <property type="match status" value="1"/>
</dbReference>
<feature type="domain" description="DUF559" evidence="1">
    <location>
        <begin position="9"/>
        <end position="113"/>
    </location>
</feature>
<organism evidence="2 3">
    <name type="scientific">Desulfatibacillum aliphaticivorans</name>
    <dbReference type="NCBI Taxonomy" id="218208"/>
    <lineage>
        <taxon>Bacteria</taxon>
        <taxon>Pseudomonadati</taxon>
        <taxon>Thermodesulfobacteriota</taxon>
        <taxon>Desulfobacteria</taxon>
        <taxon>Desulfobacterales</taxon>
        <taxon>Desulfatibacillaceae</taxon>
        <taxon>Desulfatibacillum</taxon>
    </lineage>
</organism>